<dbReference type="InterPro" id="IPR007081">
    <property type="entry name" value="RNA_pol_Rpb1_5"/>
</dbReference>
<keyword evidence="3" id="KW-0808">Transferase</keyword>
<evidence type="ECO:0000256" key="4">
    <source>
        <dbReference type="ARBA" id="ARBA00022695"/>
    </source>
</evidence>
<dbReference type="GO" id="GO:0003677">
    <property type="term" value="F:DNA binding"/>
    <property type="evidence" value="ECO:0007669"/>
    <property type="project" value="InterPro"/>
</dbReference>
<dbReference type="InterPro" id="IPR007066">
    <property type="entry name" value="RNA_pol_Rpb1_3"/>
</dbReference>
<geneLocation type="plastid" evidence="12"/>
<dbReference type="PANTHER" id="PTHR19376">
    <property type="entry name" value="DNA-DIRECTED RNA POLYMERASE"/>
    <property type="match status" value="1"/>
</dbReference>
<dbReference type="NCBIfam" id="TIGR02388">
    <property type="entry name" value="rpoC2_cyan"/>
    <property type="match status" value="1"/>
</dbReference>
<keyword evidence="2 12" id="KW-0240">DNA-directed RNA polymerase</keyword>
<keyword evidence="5" id="KW-0479">Metal-binding</keyword>
<feature type="domain" description="RNA polymerase Rpb1" evidence="9">
    <location>
        <begin position="10"/>
        <end position="58"/>
    </location>
</feature>
<dbReference type="InterPro" id="IPR012756">
    <property type="entry name" value="DNA-dir_RpoC2_beta_pp"/>
</dbReference>
<name>I0J3P3_9EUGL</name>
<dbReference type="InterPro" id="IPR007083">
    <property type="entry name" value="RNA_pol_Rpb1_4"/>
</dbReference>
<keyword evidence="6" id="KW-0862">Zinc</keyword>
<dbReference type="GO" id="GO:0003899">
    <property type="term" value="F:DNA-directed RNA polymerase activity"/>
    <property type="evidence" value="ECO:0007669"/>
    <property type="project" value="UniProtKB-EC"/>
</dbReference>
<evidence type="ECO:0000256" key="3">
    <source>
        <dbReference type="ARBA" id="ARBA00022679"/>
    </source>
</evidence>
<dbReference type="EC" id="2.7.7.6" evidence="1"/>
<dbReference type="Gene3D" id="1.10.150.390">
    <property type="match status" value="1"/>
</dbReference>
<dbReference type="Pfam" id="PF04998">
    <property type="entry name" value="RNA_pol_Rpb1_5"/>
    <property type="match status" value="1"/>
</dbReference>
<evidence type="ECO:0000256" key="5">
    <source>
        <dbReference type="ARBA" id="ARBA00022723"/>
    </source>
</evidence>
<keyword evidence="4" id="KW-0548">Nucleotidyltransferase</keyword>
<dbReference type="RefSeq" id="YP_006234228.1">
    <property type="nucleotide sequence ID" value="NC_017754.2"/>
</dbReference>
<dbReference type="Gene3D" id="1.10.1790.20">
    <property type="match status" value="1"/>
</dbReference>
<evidence type="ECO:0000256" key="2">
    <source>
        <dbReference type="ARBA" id="ARBA00022478"/>
    </source>
</evidence>
<dbReference type="Pfam" id="PF04983">
    <property type="entry name" value="RNA_pol_Rpb1_3"/>
    <property type="match status" value="1"/>
</dbReference>
<sequence>MKNFFSNRPFSRAEIQNLIKWFLANYGTVRTAEFADNLKTLGFKYATKAGISLGIDDLKIPLIKTRLITNAHLEIAQNDQRFISGKITEVQRFQKVIDVWHTTGELLKDELITNFRQVSLLNPVYMMAFSGARGNISQVRQLVGMRGLMSDSQGEIIDLPIKSNFREGLNITEYLISCYGARKGLVDTALRTANSGYLTRRLVDVSQSLIINQVDCKTHYGMLVKPLVRNSKTYISVQQRLTGRVIAKSIFDKENQLLVNRNQDVCIYLANKIARNSINRIYIRSPLNCEANKCICQLCYGWSLAHGRLAQLGEAVGVIAAQSIGEPGTQLTMRTFHTGGVFAGNVKDKIYAPHNGILSYSTSSGKIIKTAFGETVFLVLGEMKLYIKETYLNTSTLVLPKFAVIFTKPSKEVFSKQIIAEISSLEEMLPYLNKTDRVEAFKEVRTVISGQVIFDGGLITRKVYMDKFQSILKNKIQVVSDGLVWVLENEIFSYLSLLKRMDILFRTDILFTLKCYKKIKSSYVTFQNSNLVLRALNINYISLNTFPKKYKIRKVFTVLEQIKIFNAARQCLLHTVINQSVLSSKLLLEIKVGKLISKGDKLASTVVSSCSGQILVVKNGYILVRTGVPNLASRDAVLGVKNNGLVSKNNTLFRLIYRKPKTGDIVQGLPKVEELLEARRTKDFSILQDNLHERLRHQFIFYKQVYPLHMAARKSVDKIQQYLVNGIQLVYNSQGISISDKHIEIIVKQMTSKALIGEGGDTSLLSGELIEIHKIEKINLGVNIKAEYEPVLLSITKASLNTESFISSASFQETTKVLVQAALEGKTDWLQSLKENVILGRIIPAGTGISVDEIFQ</sequence>
<reference evidence="12" key="1">
    <citation type="journal article" date="2012" name="PLoS ONE">
        <title>The plastid genome of eutreptiella provides a window into the process of secondary endosymbiosis of plastid in euglenids.</title>
        <authorList>
            <person name="Hrda S."/>
            <person name="Fousek J."/>
            <person name="Szabova J."/>
            <person name="Hampl V."/>
            <person name="Vlcek C."/>
        </authorList>
    </citation>
    <scope>NUCLEOTIDE SEQUENCE</scope>
    <source>
        <strain evidence="12">K-0333</strain>
    </source>
</reference>
<evidence type="ECO:0000259" key="10">
    <source>
        <dbReference type="Pfam" id="PF04998"/>
    </source>
</evidence>
<dbReference type="EMBL" id="HE605038">
    <property type="protein sequence ID" value="CCE26516.1"/>
    <property type="molecule type" value="Genomic_DNA"/>
</dbReference>
<protein>
    <recommendedName>
        <fullName evidence="1">DNA-directed RNA polymerase</fullName>
        <ecNumber evidence="1">2.7.7.6</ecNumber>
    </recommendedName>
</protein>
<evidence type="ECO:0000256" key="8">
    <source>
        <dbReference type="ARBA" id="ARBA00048552"/>
    </source>
</evidence>
<feature type="domain" description="RNA polymerase Rpb1" evidence="11">
    <location>
        <begin position="87"/>
        <end position="166"/>
    </location>
</feature>
<comment type="catalytic activity">
    <reaction evidence="8">
        <text>RNA(n) + a ribonucleoside 5'-triphosphate = RNA(n+1) + diphosphate</text>
        <dbReference type="Rhea" id="RHEA:21248"/>
        <dbReference type="Rhea" id="RHEA-COMP:14527"/>
        <dbReference type="Rhea" id="RHEA-COMP:17342"/>
        <dbReference type="ChEBI" id="CHEBI:33019"/>
        <dbReference type="ChEBI" id="CHEBI:61557"/>
        <dbReference type="ChEBI" id="CHEBI:140395"/>
        <dbReference type="EC" id="2.7.7.6"/>
    </reaction>
</comment>
<dbReference type="GO" id="GO:0006351">
    <property type="term" value="P:DNA-templated transcription"/>
    <property type="evidence" value="ECO:0007669"/>
    <property type="project" value="InterPro"/>
</dbReference>
<dbReference type="AlphaFoldDB" id="I0J3P3"/>
<dbReference type="InterPro" id="IPR038120">
    <property type="entry name" value="Rpb1_funnel_sf"/>
</dbReference>
<dbReference type="Gene3D" id="1.10.132.30">
    <property type="match status" value="1"/>
</dbReference>
<dbReference type="Pfam" id="PF05000">
    <property type="entry name" value="RNA_pol_Rpb1_4"/>
    <property type="match status" value="1"/>
</dbReference>
<dbReference type="InterPro" id="IPR042102">
    <property type="entry name" value="RNA_pol_Rpb1_3_sf"/>
</dbReference>
<keyword evidence="7" id="KW-0804">Transcription</keyword>
<keyword evidence="12" id="KW-0934">Plastid</keyword>
<gene>
    <name evidence="12" type="primary">rpoC2</name>
</gene>
<accession>I0J3P3</accession>
<evidence type="ECO:0000259" key="11">
    <source>
        <dbReference type="Pfam" id="PF05000"/>
    </source>
</evidence>
<dbReference type="InterPro" id="IPR045867">
    <property type="entry name" value="DNA-dir_RpoC_beta_prime"/>
</dbReference>
<evidence type="ECO:0000313" key="12">
    <source>
        <dbReference type="EMBL" id="CCE26516.1"/>
    </source>
</evidence>
<evidence type="ECO:0000256" key="1">
    <source>
        <dbReference type="ARBA" id="ARBA00012418"/>
    </source>
</evidence>
<evidence type="ECO:0000256" key="7">
    <source>
        <dbReference type="ARBA" id="ARBA00023163"/>
    </source>
</evidence>
<dbReference type="GO" id="GO:0046872">
    <property type="term" value="F:metal ion binding"/>
    <property type="evidence" value="ECO:0007669"/>
    <property type="project" value="UniProtKB-KW"/>
</dbReference>
<evidence type="ECO:0000259" key="9">
    <source>
        <dbReference type="Pfam" id="PF04983"/>
    </source>
</evidence>
<dbReference type="GO" id="GO:0000428">
    <property type="term" value="C:DNA-directed RNA polymerase complex"/>
    <property type="evidence" value="ECO:0007669"/>
    <property type="project" value="UniProtKB-KW"/>
</dbReference>
<feature type="domain" description="RNA polymerase Rpb1" evidence="10">
    <location>
        <begin position="168"/>
        <end position="762"/>
    </location>
</feature>
<proteinExistence type="predicted"/>
<organism evidence="12">
    <name type="scientific">Eutreptiella gymnastica</name>
    <dbReference type="NCBI Taxonomy" id="73025"/>
    <lineage>
        <taxon>Eukaryota</taxon>
        <taxon>Discoba</taxon>
        <taxon>Euglenozoa</taxon>
        <taxon>Euglenida</taxon>
        <taxon>Spirocuta</taxon>
        <taxon>Euglenophyceae</taxon>
        <taxon>Eutreptiales</taxon>
        <taxon>Eutreptiaceae</taxon>
        <taxon>Eutreptiella</taxon>
    </lineage>
</organism>
<dbReference type="CDD" id="cd02655">
    <property type="entry name" value="RNAP_beta'_C"/>
    <property type="match status" value="1"/>
</dbReference>
<evidence type="ECO:0000256" key="6">
    <source>
        <dbReference type="ARBA" id="ARBA00022833"/>
    </source>
</evidence>
<dbReference type="Gene3D" id="1.10.274.100">
    <property type="entry name" value="RNA polymerase Rpb1, domain 3"/>
    <property type="match status" value="1"/>
</dbReference>
<dbReference type="GeneID" id="12355037"/>
<dbReference type="SUPFAM" id="SSF64484">
    <property type="entry name" value="beta and beta-prime subunits of DNA dependent RNA-polymerase"/>
    <property type="match status" value="1"/>
</dbReference>
<dbReference type="PANTHER" id="PTHR19376:SF68">
    <property type="entry name" value="DNA-DIRECTED RNA POLYMERASE SUBUNIT BETA"/>
    <property type="match status" value="1"/>
</dbReference>